<accession>A0AAE0HBV5</accession>
<evidence type="ECO:0000259" key="2">
    <source>
        <dbReference type="Pfam" id="PF25545"/>
    </source>
</evidence>
<reference evidence="3" key="1">
    <citation type="journal article" date="2023" name="Mol. Phylogenet. Evol.">
        <title>Genome-scale phylogeny and comparative genomics of the fungal order Sordariales.</title>
        <authorList>
            <person name="Hensen N."/>
            <person name="Bonometti L."/>
            <person name="Westerberg I."/>
            <person name="Brannstrom I.O."/>
            <person name="Guillou S."/>
            <person name="Cros-Aarteil S."/>
            <person name="Calhoun S."/>
            <person name="Haridas S."/>
            <person name="Kuo A."/>
            <person name="Mondo S."/>
            <person name="Pangilinan J."/>
            <person name="Riley R."/>
            <person name="LaButti K."/>
            <person name="Andreopoulos B."/>
            <person name="Lipzen A."/>
            <person name="Chen C."/>
            <person name="Yan M."/>
            <person name="Daum C."/>
            <person name="Ng V."/>
            <person name="Clum A."/>
            <person name="Steindorff A."/>
            <person name="Ohm R.A."/>
            <person name="Martin F."/>
            <person name="Silar P."/>
            <person name="Natvig D.O."/>
            <person name="Lalanne C."/>
            <person name="Gautier V."/>
            <person name="Ament-Velasquez S.L."/>
            <person name="Kruys A."/>
            <person name="Hutchinson M.I."/>
            <person name="Powell A.J."/>
            <person name="Barry K."/>
            <person name="Miller A.N."/>
            <person name="Grigoriev I.V."/>
            <person name="Debuchy R."/>
            <person name="Gladieux P."/>
            <person name="Hiltunen Thoren M."/>
            <person name="Johannesson H."/>
        </authorList>
    </citation>
    <scope>NUCLEOTIDE SEQUENCE</scope>
    <source>
        <strain evidence="3">CBS 168.71</strain>
    </source>
</reference>
<feature type="domain" description="DUF7924" evidence="2">
    <location>
        <begin position="155"/>
        <end position="313"/>
    </location>
</feature>
<dbReference type="Proteomes" id="UP001278766">
    <property type="component" value="Unassembled WGS sequence"/>
</dbReference>
<dbReference type="GeneID" id="87842324"/>
<feature type="compositionally biased region" description="Low complexity" evidence="1">
    <location>
        <begin position="57"/>
        <end position="76"/>
    </location>
</feature>
<feature type="region of interest" description="Disordered" evidence="1">
    <location>
        <begin position="17"/>
        <end position="76"/>
    </location>
</feature>
<evidence type="ECO:0000256" key="1">
    <source>
        <dbReference type="SAM" id="MobiDB-lite"/>
    </source>
</evidence>
<evidence type="ECO:0000313" key="3">
    <source>
        <dbReference type="EMBL" id="KAK3293692.1"/>
    </source>
</evidence>
<organism evidence="3 4">
    <name type="scientific">Chaetomium fimeti</name>
    <dbReference type="NCBI Taxonomy" id="1854472"/>
    <lineage>
        <taxon>Eukaryota</taxon>
        <taxon>Fungi</taxon>
        <taxon>Dikarya</taxon>
        <taxon>Ascomycota</taxon>
        <taxon>Pezizomycotina</taxon>
        <taxon>Sordariomycetes</taxon>
        <taxon>Sordariomycetidae</taxon>
        <taxon>Sordariales</taxon>
        <taxon>Chaetomiaceae</taxon>
        <taxon>Chaetomium</taxon>
    </lineage>
</organism>
<sequence length="328" mass="36165">MTDNRRIIFKGLLKVSPATHHDDGDGDENKHQSKRARLTRKNLALFNTIPKKGSKGSAASAPPDSTAASSTRTTSSTTTSAFAIQAHKNGILNPAFSKSPKNLQSITKRLARSRETVSPTESVYKSYVDKVAGAPNQATMVFEVGRIALSQTFTGFPEDVGFDNGLPAPQPDFVEGLRMREFDPFPVDEHVSGSVAFEDNPFSVTLPHVAGEWKRDGKDIEEARLRSAYDGAALVYARNQALSHLGKPDPTGHVEVMTFATDGTNINFFTHYTAPSEDGKPEYHQHHVTSTNLTNSHQEYRQGYRQLRNAQDYAREGCWNLFILCPVV</sequence>
<comment type="caution">
    <text evidence="3">The sequence shown here is derived from an EMBL/GenBank/DDBJ whole genome shotgun (WGS) entry which is preliminary data.</text>
</comment>
<dbReference type="InterPro" id="IPR057684">
    <property type="entry name" value="DUF7924"/>
</dbReference>
<name>A0AAE0HBV5_9PEZI</name>
<reference evidence="3" key="2">
    <citation type="submission" date="2023-06" db="EMBL/GenBank/DDBJ databases">
        <authorList>
            <consortium name="Lawrence Berkeley National Laboratory"/>
            <person name="Haridas S."/>
            <person name="Hensen N."/>
            <person name="Bonometti L."/>
            <person name="Westerberg I."/>
            <person name="Brannstrom I.O."/>
            <person name="Guillou S."/>
            <person name="Cros-Aarteil S."/>
            <person name="Calhoun S."/>
            <person name="Kuo A."/>
            <person name="Mondo S."/>
            <person name="Pangilinan J."/>
            <person name="Riley R."/>
            <person name="Labutti K."/>
            <person name="Andreopoulos B."/>
            <person name="Lipzen A."/>
            <person name="Chen C."/>
            <person name="Yanf M."/>
            <person name="Daum C."/>
            <person name="Ng V."/>
            <person name="Clum A."/>
            <person name="Steindorff A."/>
            <person name="Ohm R."/>
            <person name="Martin F."/>
            <person name="Silar P."/>
            <person name="Natvig D."/>
            <person name="Lalanne C."/>
            <person name="Gautier V."/>
            <person name="Ament-Velasquez S.L."/>
            <person name="Kruys A."/>
            <person name="Hutchinson M.I."/>
            <person name="Powell A.J."/>
            <person name="Barry K."/>
            <person name="Miller A.N."/>
            <person name="Grigoriev I.V."/>
            <person name="Debuchy R."/>
            <person name="Gladieux P."/>
            <person name="Thoren M.H."/>
            <person name="Johannesson H."/>
        </authorList>
    </citation>
    <scope>NUCLEOTIDE SEQUENCE</scope>
    <source>
        <strain evidence="3">CBS 168.71</strain>
    </source>
</reference>
<dbReference type="Pfam" id="PF25545">
    <property type="entry name" value="DUF7924"/>
    <property type="match status" value="1"/>
</dbReference>
<evidence type="ECO:0000313" key="4">
    <source>
        <dbReference type="Proteomes" id="UP001278766"/>
    </source>
</evidence>
<gene>
    <name evidence="3" type="ORF">B0H64DRAFT_419366</name>
</gene>
<keyword evidence="4" id="KW-1185">Reference proteome</keyword>
<feature type="compositionally biased region" description="Basic and acidic residues" evidence="1">
    <location>
        <begin position="19"/>
        <end position="31"/>
    </location>
</feature>
<dbReference type="EMBL" id="JAUEPN010000006">
    <property type="protein sequence ID" value="KAK3293692.1"/>
    <property type="molecule type" value="Genomic_DNA"/>
</dbReference>
<dbReference type="AlphaFoldDB" id="A0AAE0HBV5"/>
<dbReference type="RefSeq" id="XP_062657206.1">
    <property type="nucleotide sequence ID" value="XM_062805376.1"/>
</dbReference>
<protein>
    <recommendedName>
        <fullName evidence="2">DUF7924 domain-containing protein</fullName>
    </recommendedName>
</protein>
<proteinExistence type="predicted"/>